<evidence type="ECO:0000256" key="2">
    <source>
        <dbReference type="ARBA" id="ARBA00022815"/>
    </source>
</evidence>
<sequence>MDVDNWKEDIEENKCPNSEDFRAILSRRNPGRRQYLLGKKNSEKTQKTRKRHKFQIFVGLMGKRSFEDQGAH</sequence>
<comment type="similarity">
    <text evidence="1">Belongs to the tachykinin family.</text>
</comment>
<proteinExistence type="inferred from homology"/>
<dbReference type="InterPro" id="IPR013055">
    <property type="entry name" value="Tachy_Neuro_lke_CS"/>
</dbReference>
<organism evidence="3 4">
    <name type="scientific">Pagothenia borchgrevinki</name>
    <name type="common">Bald rockcod</name>
    <name type="synonym">Trematomus borchgrevinki</name>
    <dbReference type="NCBI Taxonomy" id="8213"/>
    <lineage>
        <taxon>Eukaryota</taxon>
        <taxon>Metazoa</taxon>
        <taxon>Chordata</taxon>
        <taxon>Craniata</taxon>
        <taxon>Vertebrata</taxon>
        <taxon>Euteleostomi</taxon>
        <taxon>Actinopterygii</taxon>
        <taxon>Neopterygii</taxon>
        <taxon>Teleostei</taxon>
        <taxon>Neoteleostei</taxon>
        <taxon>Acanthomorphata</taxon>
        <taxon>Eupercaria</taxon>
        <taxon>Perciformes</taxon>
        <taxon>Notothenioidei</taxon>
        <taxon>Nototheniidae</taxon>
        <taxon>Pagothenia</taxon>
    </lineage>
</organism>
<reference evidence="3 4" key="2">
    <citation type="journal article" date="2024" name="G3 (Bethesda)">
        <title>The genome of the cryopelagic Antarctic bald notothen, Trematomus borchgrevinki.</title>
        <authorList>
            <person name="Rayamajhi N."/>
            <person name="Rivera-Colon A.G."/>
            <person name="Minhas B.F."/>
            <person name="Cheng C.C."/>
            <person name="Catchen J.M."/>
        </authorList>
    </citation>
    <scope>NUCLEOTIDE SEQUENCE [LARGE SCALE GENOMIC DNA]</scope>
    <source>
        <strain evidence="3">AGRC-2024</strain>
    </source>
</reference>
<dbReference type="PROSITE" id="PS00267">
    <property type="entry name" value="TACHYKININ"/>
    <property type="match status" value="1"/>
</dbReference>
<protein>
    <submittedName>
        <fullName evidence="3">Uncharacterized protein</fullName>
    </submittedName>
</protein>
<evidence type="ECO:0000313" key="4">
    <source>
        <dbReference type="Proteomes" id="UP001619887"/>
    </source>
</evidence>
<accession>A0ABD2H0P3</accession>
<evidence type="ECO:0000256" key="1">
    <source>
        <dbReference type="ARBA" id="ARBA00007518"/>
    </source>
</evidence>
<name>A0ABD2H0P3_PAGBO</name>
<gene>
    <name evidence="3" type="ORF">OYC64_014575</name>
</gene>
<dbReference type="EMBL" id="JBIYXZ010002073">
    <property type="protein sequence ID" value="KAL3060004.1"/>
    <property type="molecule type" value="Genomic_DNA"/>
</dbReference>
<keyword evidence="4" id="KW-1185">Reference proteome</keyword>
<evidence type="ECO:0000313" key="3">
    <source>
        <dbReference type="EMBL" id="KAL3060004.1"/>
    </source>
</evidence>
<dbReference type="Proteomes" id="UP001619887">
    <property type="component" value="Unassembled WGS sequence"/>
</dbReference>
<dbReference type="AlphaFoldDB" id="A0ABD2H0P3"/>
<reference evidence="3 4" key="1">
    <citation type="journal article" date="2022" name="G3 (Bethesda)">
        <title>Evaluating Illumina-, Nanopore-, and PacBio-based genome assembly strategies with the bald notothen, Trematomus borchgrevinki.</title>
        <authorList>
            <person name="Rayamajhi N."/>
            <person name="Cheng C.C."/>
            <person name="Catchen J.M."/>
        </authorList>
    </citation>
    <scope>NUCLEOTIDE SEQUENCE [LARGE SCALE GENOMIC DNA]</scope>
    <source>
        <strain evidence="3">AGRC-2024</strain>
    </source>
</reference>
<keyword evidence="2" id="KW-0027">Amidation</keyword>
<comment type="caution">
    <text evidence="3">The sequence shown here is derived from an EMBL/GenBank/DDBJ whole genome shotgun (WGS) entry which is preliminary data.</text>
</comment>